<name>A0A7C8FTF4_9ACTN</name>
<evidence type="ECO:0000313" key="3">
    <source>
        <dbReference type="Proteomes" id="UP000479639"/>
    </source>
</evidence>
<dbReference type="InterPro" id="IPR010572">
    <property type="entry name" value="Tail_dom"/>
</dbReference>
<protein>
    <recommendedName>
        <fullName evidence="1">Tail spike domain-containing protein</fullName>
    </recommendedName>
</protein>
<dbReference type="AlphaFoldDB" id="A0A7C8FTF4"/>
<dbReference type="RefSeq" id="WP_151430687.1">
    <property type="nucleotide sequence ID" value="NZ_JANJZI010000003.1"/>
</dbReference>
<evidence type="ECO:0000259" key="1">
    <source>
        <dbReference type="Pfam" id="PF06605"/>
    </source>
</evidence>
<accession>A0A7C8FTF4</accession>
<comment type="caution">
    <text evidence="2">The sequence shown here is derived from an EMBL/GenBank/DDBJ whole genome shotgun (WGS) entry which is preliminary data.</text>
</comment>
<dbReference type="Pfam" id="PF06605">
    <property type="entry name" value="Prophage_tail"/>
    <property type="match status" value="1"/>
</dbReference>
<dbReference type="EMBL" id="WAJS01000017">
    <property type="protein sequence ID" value="KAB1647997.1"/>
    <property type="molecule type" value="Genomic_DNA"/>
</dbReference>
<reference evidence="2 3" key="1">
    <citation type="submission" date="2019-09" db="EMBL/GenBank/DDBJ databases">
        <title>Whole genome shotgun sequencing (WGS) of Ellagibacter isourolithinifaciens DSM 104140(T) and Adlercreutzia muris DSM 29508(T).</title>
        <authorList>
            <person name="Stoll D.A."/>
            <person name="Danylec N."/>
            <person name="Huch M."/>
        </authorList>
    </citation>
    <scope>NUCLEOTIDE SEQUENCE [LARGE SCALE GENOMIC DNA]</scope>
    <source>
        <strain evidence="2 3">DSM 29508</strain>
    </source>
</reference>
<organism evidence="2 3">
    <name type="scientific">Adlercreutzia muris</name>
    <dbReference type="NCBI Taxonomy" id="1796610"/>
    <lineage>
        <taxon>Bacteria</taxon>
        <taxon>Bacillati</taxon>
        <taxon>Actinomycetota</taxon>
        <taxon>Coriobacteriia</taxon>
        <taxon>Eggerthellales</taxon>
        <taxon>Eggerthellaceae</taxon>
        <taxon>Adlercreutzia</taxon>
    </lineage>
</organism>
<gene>
    <name evidence="2" type="ORF">F8D48_06810</name>
</gene>
<sequence>MDLITIYNRGAPLIISDQFEKVAAVKITRERNCFDSLSFTIYPDNPGYDELAPFSTTIEVVNAETGAVEFEGRVISPVPSVDADGTVGKAVVCESVMGYLCDSRQPYTAERLWKGDTGRTGLQEFVDYLLANHNAHVSAEKRVYRGLVDMVTWKTTENVTKGTNFETTWNCLKTKIIDVFGGEMRVRRGEDGRLYLDYRQKLGQVRQTPIRIGLNMGSGSRKVNLDGLVTRLYPRGAKLKATETDEHGNEREVETEERLSIAAANAGVPYIDDADGIREYGIIEGVADWDDVTEPLNLKTKAENWLDENKRLPVSTTLTAYDLSLIGEDFESFSLLDWYHCYNPYLGLDENLEVVKQVLDLTERHKSTLTFGETTTLQTVKISTLAGLAGEVEVVKSQSKTTIVNLKNSITYTMAAIEVAEDRIVSTVGEQIVETSERIDGEIEVVRSAVSTLEQTAEEIRASVSLLDEEQQVMQAELDIMPGQIVSTVTTAYEAYVDGEIKTVSTAISEVRQTAAGIESTVKSIQANYANCTTAGSTVAKIVSAPDFTLYKGATISVKFSYANTADSPTLNVNGTGAKPIYVGNTRMTKDLSWKAQDVVSFVYDGTSWRLADCGSRSSIKQLSDSITLKVSKGDVSSQISVESGAIAIESNRFSWSSTYSSMTRAGVLTAQSAKLSGTFECGSASNLLKVQGGSVLGYENGANLGKIDFSAHMNDLSAGKVVAGLQITGNQCIRVTTPLLSVAASSSESTISTHCITGDRKVVISIRESGDYIEWTTGTVRFVNGLCTSFTQPS</sequence>
<dbReference type="Proteomes" id="UP000479639">
    <property type="component" value="Unassembled WGS sequence"/>
</dbReference>
<evidence type="ECO:0000313" key="2">
    <source>
        <dbReference type="EMBL" id="KAB1647997.1"/>
    </source>
</evidence>
<keyword evidence="3" id="KW-1185">Reference proteome</keyword>
<proteinExistence type="predicted"/>
<feature type="domain" description="Tail spike" evidence="1">
    <location>
        <begin position="156"/>
        <end position="374"/>
    </location>
</feature>